<proteinExistence type="predicted"/>
<name>M1D8I3_SOLTU</name>
<sequence>MAPLPGSEKLSIYASNGDPMDHPPLKMMMLRYNILSFNKLKGESVYELWQRFKSILQQCPTHGISDKMLLECLYQESKEGPPYESRSEKVVEKCRLASKRASRHIVEEVGDPDPDCRWTQENFTLEYVKVGEPRKLWVNRRPGQRSRSNPLFGPPHQLRIL</sequence>
<dbReference type="PaxDb" id="4113-PGSC0003DMT400084986"/>
<dbReference type="Gramene" id="PGSC0003DMT400084986">
    <property type="protein sequence ID" value="PGSC0003DMT400084986"/>
    <property type="gene ID" value="PGSC0003DMG400034557"/>
</dbReference>
<dbReference type="Proteomes" id="UP000011115">
    <property type="component" value="Unassembled WGS sequence"/>
</dbReference>
<evidence type="ECO:0000313" key="3">
    <source>
        <dbReference type="Proteomes" id="UP000011115"/>
    </source>
</evidence>
<dbReference type="InParanoid" id="M1D8I3"/>
<keyword evidence="3" id="KW-1185">Reference proteome</keyword>
<dbReference type="EnsemblPlants" id="PGSC0003DMT400084986">
    <property type="protein sequence ID" value="PGSC0003DMT400084986"/>
    <property type="gene ID" value="PGSC0003DMG400034557"/>
</dbReference>
<feature type="region of interest" description="Disordered" evidence="1">
    <location>
        <begin position="140"/>
        <end position="161"/>
    </location>
</feature>
<organism evidence="2 3">
    <name type="scientific">Solanum tuberosum</name>
    <name type="common">Potato</name>
    <dbReference type="NCBI Taxonomy" id="4113"/>
    <lineage>
        <taxon>Eukaryota</taxon>
        <taxon>Viridiplantae</taxon>
        <taxon>Streptophyta</taxon>
        <taxon>Embryophyta</taxon>
        <taxon>Tracheophyta</taxon>
        <taxon>Spermatophyta</taxon>
        <taxon>Magnoliopsida</taxon>
        <taxon>eudicotyledons</taxon>
        <taxon>Gunneridae</taxon>
        <taxon>Pentapetalae</taxon>
        <taxon>asterids</taxon>
        <taxon>lamiids</taxon>
        <taxon>Solanales</taxon>
        <taxon>Solanaceae</taxon>
        <taxon>Solanoideae</taxon>
        <taxon>Solaneae</taxon>
        <taxon>Solanum</taxon>
    </lineage>
</organism>
<protein>
    <submittedName>
        <fullName evidence="2">Retrotransposon gag protein</fullName>
    </submittedName>
</protein>
<reference evidence="3" key="1">
    <citation type="journal article" date="2011" name="Nature">
        <title>Genome sequence and analysis of the tuber crop potato.</title>
        <authorList>
            <consortium name="The Potato Genome Sequencing Consortium"/>
        </authorList>
    </citation>
    <scope>NUCLEOTIDE SEQUENCE [LARGE SCALE GENOMIC DNA]</scope>
    <source>
        <strain evidence="3">cv. DM1-3 516 R44</strain>
    </source>
</reference>
<evidence type="ECO:0000313" key="2">
    <source>
        <dbReference type="EnsemblPlants" id="PGSC0003DMT400084986"/>
    </source>
</evidence>
<dbReference type="HOGENOM" id="CLU_1889468_0_0_1"/>
<accession>M1D8I3</accession>
<evidence type="ECO:0000256" key="1">
    <source>
        <dbReference type="SAM" id="MobiDB-lite"/>
    </source>
</evidence>
<reference evidence="2" key="2">
    <citation type="submission" date="2015-06" db="UniProtKB">
        <authorList>
            <consortium name="EnsemblPlants"/>
        </authorList>
    </citation>
    <scope>IDENTIFICATION</scope>
    <source>
        <strain evidence="2">DM1-3 516 R44</strain>
    </source>
</reference>
<dbReference type="AlphaFoldDB" id="M1D8I3"/>